<gene>
    <name evidence="2" type="ORF">KHU32_02005</name>
</gene>
<dbReference type="Proteomes" id="UP000766336">
    <property type="component" value="Unassembled WGS sequence"/>
</dbReference>
<name>A0ABS5Q9R7_9PROT</name>
<protein>
    <submittedName>
        <fullName evidence="2">Uncharacterized protein</fullName>
    </submittedName>
</protein>
<accession>A0ABS5Q9R7</accession>
<dbReference type="RefSeq" id="WP_213668365.1">
    <property type="nucleotide sequence ID" value="NZ_JAHCDA010000001.1"/>
</dbReference>
<dbReference type="EMBL" id="JAHCDA010000001">
    <property type="protein sequence ID" value="MBS7809692.1"/>
    <property type="molecule type" value="Genomic_DNA"/>
</dbReference>
<organism evidence="2 3">
    <name type="scientific">Roseococcus pinisoli</name>
    <dbReference type="NCBI Taxonomy" id="2835040"/>
    <lineage>
        <taxon>Bacteria</taxon>
        <taxon>Pseudomonadati</taxon>
        <taxon>Pseudomonadota</taxon>
        <taxon>Alphaproteobacteria</taxon>
        <taxon>Acetobacterales</taxon>
        <taxon>Roseomonadaceae</taxon>
        <taxon>Roseococcus</taxon>
    </lineage>
</organism>
<evidence type="ECO:0000256" key="1">
    <source>
        <dbReference type="SAM" id="MobiDB-lite"/>
    </source>
</evidence>
<evidence type="ECO:0000313" key="2">
    <source>
        <dbReference type="EMBL" id="MBS7809692.1"/>
    </source>
</evidence>
<feature type="region of interest" description="Disordered" evidence="1">
    <location>
        <begin position="1"/>
        <end position="36"/>
    </location>
</feature>
<keyword evidence="3" id="KW-1185">Reference proteome</keyword>
<reference evidence="2 3" key="1">
    <citation type="submission" date="2021-05" db="EMBL/GenBank/DDBJ databases">
        <title>Roseococcus sp. XZZS9, whole genome shotgun sequencing project.</title>
        <authorList>
            <person name="Zhao G."/>
            <person name="Shen L."/>
        </authorList>
    </citation>
    <scope>NUCLEOTIDE SEQUENCE [LARGE SCALE GENOMIC DNA]</scope>
    <source>
        <strain evidence="2 3">XZZS9</strain>
    </source>
</reference>
<feature type="compositionally biased region" description="Basic and acidic residues" evidence="1">
    <location>
        <begin position="1"/>
        <end position="31"/>
    </location>
</feature>
<evidence type="ECO:0000313" key="3">
    <source>
        <dbReference type="Proteomes" id="UP000766336"/>
    </source>
</evidence>
<proteinExistence type="predicted"/>
<sequence>MVRVQDDMRSRDVAQDRSDFSHDSDDGESRGKSWRHGKTGCLACQDLKPRYLQAMATLGADAQHFLVLGELPRGIGYGIIAELMRRGLAEMGISEKFRGKAGWRITALGLECLAFRSTEMKATGRKASDRLRADTPIALRPLTGLWSS</sequence>
<comment type="caution">
    <text evidence="2">The sequence shown here is derived from an EMBL/GenBank/DDBJ whole genome shotgun (WGS) entry which is preliminary data.</text>
</comment>